<organism evidence="1 2">
    <name type="scientific">Stagnihabitans tardus</name>
    <dbReference type="NCBI Taxonomy" id="2699202"/>
    <lineage>
        <taxon>Bacteria</taxon>
        <taxon>Pseudomonadati</taxon>
        <taxon>Pseudomonadota</taxon>
        <taxon>Alphaproteobacteria</taxon>
        <taxon>Rhodobacterales</taxon>
        <taxon>Paracoccaceae</taxon>
        <taxon>Stagnihabitans</taxon>
    </lineage>
</organism>
<dbReference type="PIRSF" id="PIRSF032131">
    <property type="entry name" value="UCP032131"/>
    <property type="match status" value="1"/>
</dbReference>
<dbReference type="RefSeq" id="WP_168773814.1">
    <property type="nucleotide sequence ID" value="NZ_JAABNR010000004.1"/>
</dbReference>
<dbReference type="EMBL" id="JAABNR010000004">
    <property type="protein sequence ID" value="NBZ87004.1"/>
    <property type="molecule type" value="Genomic_DNA"/>
</dbReference>
<evidence type="ECO:0000313" key="2">
    <source>
        <dbReference type="Proteomes" id="UP001193501"/>
    </source>
</evidence>
<name>A0AAE5BUP4_9RHOB</name>
<dbReference type="Pfam" id="PF06676">
    <property type="entry name" value="DUF1178"/>
    <property type="match status" value="1"/>
</dbReference>
<comment type="caution">
    <text evidence="1">The sequence shown here is derived from an EMBL/GenBank/DDBJ whole genome shotgun (WGS) entry which is preliminary data.</text>
</comment>
<sequence length="135" mass="14751">MIRYTLKCPKGHGFESWFQSGEAFEGLRRAGHLSCPDCGATEVDKALMAPQVAHGTARAADLAQREAALAELRRRVEENSEYVGMNFVTEARAMHAGDAPERAIYGEARPEEAIALLEEGVPVAPLPFLPTRKTN</sequence>
<keyword evidence="2" id="KW-1185">Reference proteome</keyword>
<protein>
    <submittedName>
        <fullName evidence="1">DUF1178 family protein</fullName>
    </submittedName>
</protein>
<dbReference type="Proteomes" id="UP001193501">
    <property type="component" value="Unassembled WGS sequence"/>
</dbReference>
<gene>
    <name evidence="1" type="ORF">GV832_05375</name>
</gene>
<reference evidence="1" key="1">
    <citation type="submission" date="2020-01" db="EMBL/GenBank/DDBJ databases">
        <authorList>
            <person name="Chen W.-M."/>
        </authorList>
    </citation>
    <scope>NUCLEOTIDE SEQUENCE</scope>
    <source>
        <strain evidence="1">CYK-10</strain>
    </source>
</reference>
<accession>A0AAE5BUP4</accession>
<evidence type="ECO:0000313" key="1">
    <source>
        <dbReference type="EMBL" id="NBZ87004.1"/>
    </source>
</evidence>
<dbReference type="InterPro" id="IPR009562">
    <property type="entry name" value="DUF1178"/>
</dbReference>
<dbReference type="AlphaFoldDB" id="A0AAE5BUP4"/>
<proteinExistence type="predicted"/>